<dbReference type="Proteomes" id="UP000578531">
    <property type="component" value="Unassembled WGS sequence"/>
</dbReference>
<proteinExistence type="predicted"/>
<feature type="compositionally biased region" description="Basic residues" evidence="1">
    <location>
        <begin position="322"/>
        <end position="339"/>
    </location>
</feature>
<keyword evidence="3" id="KW-1185">Reference proteome</keyword>
<evidence type="ECO:0000313" key="2">
    <source>
        <dbReference type="EMBL" id="KAF6234118.1"/>
    </source>
</evidence>
<sequence>MIPASGVTSFISTKSFTGFFARLMDQRQQCDMYGYGYPGPRTQRYTGGEFIHEDRPYNPPERREAYEYKPMLSSLVHTNHGSHTRRRSLGGEVPSFQPGLGVSPFHSPYVVTSPETSDKYYAYSGNALSQVIASGYGSVGWAYQERSQRRNQEGGISDLMHARSEPISDPRQRYPDSISPYGSNTDWRPNVSPIAQMSASFNDALSSPYLDPSTLCANCGNHPHTDGGSVYHPYQRDVSLTADWRPQEAKNYFIRPTEEEIPSNRQLSTQDTRRIAPHNGRLDVPFLGQPRTRFSLRKSAEANAPNSPVTVHANDDAANKGLAKKRKRKPRTIKPRKPRTLTDAGKAHAKAVRDCPGGACANCKKKKTKARDPLVTNLGFNTLMTVPSALTGYRRTFPWSGMISGLQALHGLSP</sequence>
<reference evidence="2 3" key="1">
    <citation type="journal article" date="2020" name="Genomics">
        <title>Complete, high-quality genomes from long-read metagenomic sequencing of two wolf lichen thalli reveals enigmatic genome architecture.</title>
        <authorList>
            <person name="McKenzie S.K."/>
            <person name="Walston R.F."/>
            <person name="Allen J.L."/>
        </authorList>
    </citation>
    <scope>NUCLEOTIDE SEQUENCE [LARGE SCALE GENOMIC DNA]</scope>
    <source>
        <strain evidence="2">WasteWater2</strain>
    </source>
</reference>
<dbReference type="EMBL" id="JACCJC010000032">
    <property type="protein sequence ID" value="KAF6234118.1"/>
    <property type="molecule type" value="Genomic_DNA"/>
</dbReference>
<feature type="region of interest" description="Disordered" evidence="1">
    <location>
        <begin position="301"/>
        <end position="348"/>
    </location>
</feature>
<protein>
    <submittedName>
        <fullName evidence="2">Uncharacterized protein</fullName>
    </submittedName>
</protein>
<evidence type="ECO:0000256" key="1">
    <source>
        <dbReference type="SAM" id="MobiDB-lite"/>
    </source>
</evidence>
<dbReference type="AlphaFoldDB" id="A0A8H6FSX4"/>
<comment type="caution">
    <text evidence="2">The sequence shown here is derived from an EMBL/GenBank/DDBJ whole genome shotgun (WGS) entry which is preliminary data.</text>
</comment>
<feature type="region of interest" description="Disordered" evidence="1">
    <location>
        <begin position="261"/>
        <end position="289"/>
    </location>
</feature>
<dbReference type="RefSeq" id="XP_037163519.1">
    <property type="nucleotide sequence ID" value="XM_037309440.1"/>
</dbReference>
<dbReference type="GeneID" id="59289193"/>
<name>A0A8H6FSX4_9LECA</name>
<evidence type="ECO:0000313" key="3">
    <source>
        <dbReference type="Proteomes" id="UP000578531"/>
    </source>
</evidence>
<dbReference type="OrthoDB" id="5324548at2759"/>
<accession>A0A8H6FSX4</accession>
<organism evidence="2 3">
    <name type="scientific">Letharia columbiana</name>
    <dbReference type="NCBI Taxonomy" id="112416"/>
    <lineage>
        <taxon>Eukaryota</taxon>
        <taxon>Fungi</taxon>
        <taxon>Dikarya</taxon>
        <taxon>Ascomycota</taxon>
        <taxon>Pezizomycotina</taxon>
        <taxon>Lecanoromycetes</taxon>
        <taxon>OSLEUM clade</taxon>
        <taxon>Lecanoromycetidae</taxon>
        <taxon>Lecanorales</taxon>
        <taxon>Lecanorineae</taxon>
        <taxon>Parmeliaceae</taxon>
        <taxon>Letharia</taxon>
    </lineage>
</organism>
<gene>
    <name evidence="2" type="ORF">HO173_007537</name>
</gene>